<dbReference type="PANTHER" id="PTHR37422">
    <property type="entry name" value="TEICHURONIC ACID BIOSYNTHESIS PROTEIN TUAE"/>
    <property type="match status" value="1"/>
</dbReference>
<dbReference type="RefSeq" id="WP_341404456.1">
    <property type="nucleotide sequence ID" value="NZ_JBBUKT010000003.1"/>
</dbReference>
<accession>A0ABU9AU00</accession>
<evidence type="ECO:0000313" key="8">
    <source>
        <dbReference type="Proteomes" id="UP001371305"/>
    </source>
</evidence>
<keyword evidence="4 5" id="KW-0472">Membrane</keyword>
<evidence type="ECO:0000259" key="6">
    <source>
        <dbReference type="Pfam" id="PF04932"/>
    </source>
</evidence>
<keyword evidence="2 5" id="KW-0812">Transmembrane</keyword>
<evidence type="ECO:0000256" key="4">
    <source>
        <dbReference type="ARBA" id="ARBA00023136"/>
    </source>
</evidence>
<proteinExistence type="predicted"/>
<comment type="subcellular location">
    <subcellularLocation>
        <location evidence="1">Membrane</location>
        <topology evidence="1">Multi-pass membrane protein</topology>
    </subcellularLocation>
</comment>
<comment type="caution">
    <text evidence="7">The sequence shown here is derived from an EMBL/GenBank/DDBJ whole genome shotgun (WGS) entry which is preliminary data.</text>
</comment>
<dbReference type="SUPFAM" id="SSF48452">
    <property type="entry name" value="TPR-like"/>
    <property type="match status" value="1"/>
</dbReference>
<feature type="transmembrane region" description="Helical" evidence="5">
    <location>
        <begin position="338"/>
        <end position="362"/>
    </location>
</feature>
<reference evidence="7 8" key="1">
    <citation type="submission" date="2024-04" db="EMBL/GenBank/DDBJ databases">
        <title>Luteolibacter sp. isolated from soil.</title>
        <authorList>
            <person name="An J."/>
        </authorList>
    </citation>
    <scope>NUCLEOTIDE SEQUENCE [LARGE SCALE GENOMIC DNA]</scope>
    <source>
        <strain evidence="7 8">Y139</strain>
    </source>
</reference>
<protein>
    <submittedName>
        <fullName evidence="7">O-antigen ligase family protein</fullName>
    </submittedName>
</protein>
<gene>
    <name evidence="7" type="ORF">WKV53_10125</name>
</gene>
<evidence type="ECO:0000256" key="1">
    <source>
        <dbReference type="ARBA" id="ARBA00004141"/>
    </source>
</evidence>
<dbReference type="PANTHER" id="PTHR37422:SF23">
    <property type="entry name" value="TEICHURONIC ACID BIOSYNTHESIS PROTEIN TUAE"/>
    <property type="match status" value="1"/>
</dbReference>
<keyword evidence="3 5" id="KW-1133">Transmembrane helix</keyword>
<dbReference type="GO" id="GO:0016874">
    <property type="term" value="F:ligase activity"/>
    <property type="evidence" value="ECO:0007669"/>
    <property type="project" value="UniProtKB-KW"/>
</dbReference>
<feature type="transmembrane region" description="Helical" evidence="5">
    <location>
        <begin position="56"/>
        <end position="75"/>
    </location>
</feature>
<dbReference type="Gene3D" id="1.25.40.10">
    <property type="entry name" value="Tetratricopeptide repeat domain"/>
    <property type="match status" value="1"/>
</dbReference>
<dbReference type="Proteomes" id="UP001371305">
    <property type="component" value="Unassembled WGS sequence"/>
</dbReference>
<dbReference type="InterPro" id="IPR011990">
    <property type="entry name" value="TPR-like_helical_dom_sf"/>
</dbReference>
<feature type="transmembrane region" description="Helical" evidence="5">
    <location>
        <begin position="207"/>
        <end position="226"/>
    </location>
</feature>
<evidence type="ECO:0000256" key="5">
    <source>
        <dbReference type="SAM" id="Phobius"/>
    </source>
</evidence>
<feature type="domain" description="O-antigen ligase-related" evidence="6">
    <location>
        <begin position="190"/>
        <end position="346"/>
    </location>
</feature>
<organism evidence="7 8">
    <name type="scientific">Luteolibacter soli</name>
    <dbReference type="NCBI Taxonomy" id="3135280"/>
    <lineage>
        <taxon>Bacteria</taxon>
        <taxon>Pseudomonadati</taxon>
        <taxon>Verrucomicrobiota</taxon>
        <taxon>Verrucomicrobiia</taxon>
        <taxon>Verrucomicrobiales</taxon>
        <taxon>Verrucomicrobiaceae</taxon>
        <taxon>Luteolibacter</taxon>
    </lineage>
</organism>
<feature type="transmembrane region" description="Helical" evidence="5">
    <location>
        <begin position="235"/>
        <end position="255"/>
    </location>
</feature>
<dbReference type="InterPro" id="IPR051533">
    <property type="entry name" value="WaaL-like"/>
</dbReference>
<feature type="transmembrane region" description="Helical" evidence="5">
    <location>
        <begin position="30"/>
        <end position="49"/>
    </location>
</feature>
<feature type="transmembrane region" description="Helical" evidence="5">
    <location>
        <begin position="184"/>
        <end position="201"/>
    </location>
</feature>
<evidence type="ECO:0000256" key="2">
    <source>
        <dbReference type="ARBA" id="ARBA00022692"/>
    </source>
</evidence>
<evidence type="ECO:0000313" key="7">
    <source>
        <dbReference type="EMBL" id="MEK7950855.1"/>
    </source>
</evidence>
<dbReference type="Pfam" id="PF04932">
    <property type="entry name" value="Wzy_C"/>
    <property type="match status" value="1"/>
</dbReference>
<sequence>MQAISGLFFSLSLVLAVVLGGQTLDYTWGPALVALAISLATGALQLWQLGKQPKSAWFAFIIILVASGWILWGCWGSPVTEFGRSDALLVVAALTSCLWAWTMPTRGVAIRFSVAALALLGFANLALVLIQLRDPAFAWPFAFRPVQLPSGLFGHYNHLADFSQVSALILAARALWARDSLAERIVHALGALAAVACVALCGSRGGALSLGVGVAVLCLCLALLAWRDKKRNRGIIIGTAVAVPVLIVLLAPLVFSKIQQRRGAKDPKEITQVADDRFRLTLAGYAIKISTTQPWTGSGSRSFGWKKNAVANPDEDKLWDRFNDDFVHNELLQAAVDYGWGGALLIVAAVLTTGLTGVAGLAGRDEADAGRRGALDAMVCGGLAAMTGTLCHSNFSFVSHTLPGAMYLGLAFGFALPRRELLGEFPSTAGRLVPCLIVVPLSIVLALTGWRASQTFRTLWPVSFGREFLGAAAPALAVEHVQHAMELWPGAELAGKGGQFSRNAAAAKGLPKSEQDAWLTQAVDFYTTAIRLNPYDPEWPVNRGNMLSALDRDNEAERDFERAIVLEGGTERNFRARFCFASHLYRRWYDAWTKERRAGEAMGQFIRARDLLREADQQGGLGQLGKDGQELVKSIEDTIRFLEGAHVQPEPVR</sequence>
<keyword evidence="8" id="KW-1185">Reference proteome</keyword>
<feature type="transmembrane region" description="Helical" evidence="5">
    <location>
        <begin position="401"/>
        <end position="417"/>
    </location>
</feature>
<feature type="transmembrane region" description="Helical" evidence="5">
    <location>
        <begin position="110"/>
        <end position="132"/>
    </location>
</feature>
<evidence type="ECO:0000256" key="3">
    <source>
        <dbReference type="ARBA" id="ARBA00022989"/>
    </source>
</evidence>
<name>A0ABU9AU00_9BACT</name>
<dbReference type="EMBL" id="JBBUKT010000003">
    <property type="protein sequence ID" value="MEK7950855.1"/>
    <property type="molecule type" value="Genomic_DNA"/>
</dbReference>
<feature type="transmembrane region" description="Helical" evidence="5">
    <location>
        <begin position="429"/>
        <end position="450"/>
    </location>
</feature>
<keyword evidence="7" id="KW-0436">Ligase</keyword>
<dbReference type="InterPro" id="IPR007016">
    <property type="entry name" value="O-antigen_ligase-rel_domated"/>
</dbReference>